<reference evidence="2" key="1">
    <citation type="journal article" date="2022" name="bioRxiv">
        <title>Sequencing and chromosome-scale assembly of the giantPleurodeles waltlgenome.</title>
        <authorList>
            <person name="Brown T."/>
            <person name="Elewa A."/>
            <person name="Iarovenko S."/>
            <person name="Subramanian E."/>
            <person name="Araus A.J."/>
            <person name="Petzold A."/>
            <person name="Susuki M."/>
            <person name="Suzuki K.-i.T."/>
            <person name="Hayashi T."/>
            <person name="Toyoda A."/>
            <person name="Oliveira C."/>
            <person name="Osipova E."/>
            <person name="Leigh N.D."/>
            <person name="Simon A."/>
            <person name="Yun M.H."/>
        </authorList>
    </citation>
    <scope>NUCLEOTIDE SEQUENCE</scope>
    <source>
        <strain evidence="2">20211129_DDA</strain>
        <tissue evidence="2">Liver</tissue>
    </source>
</reference>
<dbReference type="EMBL" id="JANPWB010000009">
    <property type="protein sequence ID" value="KAJ1150366.1"/>
    <property type="molecule type" value="Genomic_DNA"/>
</dbReference>
<comment type="caution">
    <text evidence="2">The sequence shown here is derived from an EMBL/GenBank/DDBJ whole genome shotgun (WGS) entry which is preliminary data.</text>
</comment>
<feature type="region of interest" description="Disordered" evidence="1">
    <location>
        <begin position="151"/>
        <end position="209"/>
    </location>
</feature>
<feature type="compositionally biased region" description="Basic residues" evidence="1">
    <location>
        <begin position="41"/>
        <end position="50"/>
    </location>
</feature>
<sequence>MSRRSPAWRSAPRGHRCKASDLQPGWGGNAVGPAGEPSNARRPRGPKRKEVRLQRRASPLFRVAALSPRICVPSSTPPSPGESGHRTRGQVGEASAARRLFRGSRQRGQREARLLPRVTGRRVSLSRATPHSRPQLVLLPQASGLRYVLRSPHGASGKSTSTLHRASAPSASGPSHMLRRCPGGLRCAPGAATLGPSPHGAQLRDGQPGSWPDHAPLRICLILRCALSIICL</sequence>
<feature type="compositionally biased region" description="Low complexity" evidence="1">
    <location>
        <begin position="1"/>
        <end position="11"/>
    </location>
</feature>
<gene>
    <name evidence="2" type="ORF">NDU88_003160</name>
</gene>
<name>A0AAV7RC46_PLEWA</name>
<feature type="compositionally biased region" description="Polar residues" evidence="1">
    <location>
        <begin position="157"/>
        <end position="173"/>
    </location>
</feature>
<dbReference type="AlphaFoldDB" id="A0AAV7RC46"/>
<organism evidence="2 3">
    <name type="scientific">Pleurodeles waltl</name>
    <name type="common">Iberian ribbed newt</name>
    <dbReference type="NCBI Taxonomy" id="8319"/>
    <lineage>
        <taxon>Eukaryota</taxon>
        <taxon>Metazoa</taxon>
        <taxon>Chordata</taxon>
        <taxon>Craniata</taxon>
        <taxon>Vertebrata</taxon>
        <taxon>Euteleostomi</taxon>
        <taxon>Amphibia</taxon>
        <taxon>Batrachia</taxon>
        <taxon>Caudata</taxon>
        <taxon>Salamandroidea</taxon>
        <taxon>Salamandridae</taxon>
        <taxon>Pleurodelinae</taxon>
        <taxon>Pleurodeles</taxon>
    </lineage>
</organism>
<evidence type="ECO:0000313" key="3">
    <source>
        <dbReference type="Proteomes" id="UP001066276"/>
    </source>
</evidence>
<evidence type="ECO:0000256" key="1">
    <source>
        <dbReference type="SAM" id="MobiDB-lite"/>
    </source>
</evidence>
<evidence type="ECO:0000313" key="2">
    <source>
        <dbReference type="EMBL" id="KAJ1150366.1"/>
    </source>
</evidence>
<accession>A0AAV7RC46</accession>
<dbReference type="Proteomes" id="UP001066276">
    <property type="component" value="Chromosome 5"/>
</dbReference>
<keyword evidence="3" id="KW-1185">Reference proteome</keyword>
<proteinExistence type="predicted"/>
<protein>
    <submittedName>
        <fullName evidence="2">Uncharacterized protein</fullName>
    </submittedName>
</protein>
<feature type="region of interest" description="Disordered" evidence="1">
    <location>
        <begin position="1"/>
        <end position="110"/>
    </location>
</feature>